<comment type="caution">
    <text evidence="1">The sequence shown here is derived from an EMBL/GenBank/DDBJ whole genome shotgun (WGS) entry which is preliminary data.</text>
</comment>
<dbReference type="EMBL" id="CAJVQC010004082">
    <property type="protein sequence ID" value="CAG8535982.1"/>
    <property type="molecule type" value="Genomic_DNA"/>
</dbReference>
<name>A0ACA9LN36_9GLOM</name>
<organism evidence="1 2">
    <name type="scientific">Racocetra persica</name>
    <dbReference type="NCBI Taxonomy" id="160502"/>
    <lineage>
        <taxon>Eukaryota</taxon>
        <taxon>Fungi</taxon>
        <taxon>Fungi incertae sedis</taxon>
        <taxon>Mucoromycota</taxon>
        <taxon>Glomeromycotina</taxon>
        <taxon>Glomeromycetes</taxon>
        <taxon>Diversisporales</taxon>
        <taxon>Gigasporaceae</taxon>
        <taxon>Racocetra</taxon>
    </lineage>
</organism>
<gene>
    <name evidence="1" type="ORF">RPERSI_LOCUS3345</name>
</gene>
<accession>A0ACA9LN36</accession>
<protein>
    <submittedName>
        <fullName evidence="1">28342_t:CDS:1</fullName>
    </submittedName>
</protein>
<evidence type="ECO:0000313" key="2">
    <source>
        <dbReference type="Proteomes" id="UP000789920"/>
    </source>
</evidence>
<evidence type="ECO:0000313" key="1">
    <source>
        <dbReference type="EMBL" id="CAG8535982.1"/>
    </source>
</evidence>
<keyword evidence="2" id="KW-1185">Reference proteome</keyword>
<reference evidence="1" key="1">
    <citation type="submission" date="2021-06" db="EMBL/GenBank/DDBJ databases">
        <authorList>
            <person name="Kallberg Y."/>
            <person name="Tangrot J."/>
            <person name="Rosling A."/>
        </authorList>
    </citation>
    <scope>NUCLEOTIDE SEQUENCE</scope>
    <source>
        <strain evidence="1">MA461A</strain>
    </source>
</reference>
<dbReference type="Proteomes" id="UP000789920">
    <property type="component" value="Unassembled WGS sequence"/>
</dbReference>
<sequence>MSKSNNNTETDGDFYPGRAALVKYLTESNPEDWSYIDFLTLNSVILIDIPPFLDSWNALDGTWTRRFLREVIEIDRDLYKDIKNKVISFQLNCGKGTPDQLPPDSGVDLEHADLTICHFWEEVISKRNRLKLRKDLDAETSLNLIPSDESGDDDPSLTLVNDDEDDENDNVPDPNEIPDLSPSNLQGWSLPSGRSVEDIFAMNVSINSKAYRQKKKQTSIEKATLRYSASKIIDLSAHMRAWFSPTDRQFMTKNYETLLTVPELPDDVNTFILEVEEMVRQGNSDAAFKLCIENYVSSPINSCISKFNGNDMLECDSIGHTEVDIIVKTFSYIVDGGESFCPLSKSTSYTKGRKCDVRFLSSSGMDLGEWEFSVRATANKTISDRCRSGRINQSILNGLLRLDWKDEQIKLVKVPFVQFAGVNGQMLIEVLMNGFYIIFPGPKFQLPTKLAQIEKLKTTVKVTKYIMV</sequence>
<proteinExistence type="predicted"/>